<proteinExistence type="predicted"/>
<dbReference type="PANTHER" id="PTHR30535">
    <property type="entry name" value="VITAMIN B12-BINDING PROTEIN"/>
    <property type="match status" value="1"/>
</dbReference>
<dbReference type="Pfam" id="PF01497">
    <property type="entry name" value="Peripla_BP_2"/>
    <property type="match status" value="1"/>
</dbReference>
<sequence length="287" mass="31903">MKLLLSFTLLISAMIANAFDTGETVNTKKTGEHKPAERIIALSPHAVEMLFAIGAGDRIVGTVEYADYPEAALKIPRIGNYTGIQLEQVVAMEPDLIVAWKSGNKITDLKKLESLGFNMFYTQPKNIPQIGKDIQRLGELTGLQNKAHEVTQALNQSYQAIKNKYKDTAKVDVFYQLWHDPLRTVGPGSWIQTMITDCNGNNVFNDTNSDYPAVSMESVLVKNPQVIIIPHHSGEVGAKRGIWKQWSMVEAVKHNRLFTLSGDILHRFAPRAVEGLSQLCEAIDSAR</sequence>
<dbReference type="RefSeq" id="WP_109764797.1">
    <property type="nucleotide sequence ID" value="NZ_QGGU01000013.1"/>
</dbReference>
<protein>
    <submittedName>
        <fullName evidence="4">Vitamin B12 transport system substrate-binding protein</fullName>
    </submittedName>
</protein>
<accession>A0A316FF10</accession>
<dbReference type="PROSITE" id="PS50983">
    <property type="entry name" value="FE_B12_PBP"/>
    <property type="match status" value="1"/>
</dbReference>
<evidence type="ECO:0000259" key="3">
    <source>
        <dbReference type="PROSITE" id="PS50983"/>
    </source>
</evidence>
<dbReference type="InterPro" id="IPR050902">
    <property type="entry name" value="ABC_Transporter_SBP"/>
</dbReference>
<organism evidence="4 5">
    <name type="scientific">Pleionea mediterranea</name>
    <dbReference type="NCBI Taxonomy" id="523701"/>
    <lineage>
        <taxon>Bacteria</taxon>
        <taxon>Pseudomonadati</taxon>
        <taxon>Pseudomonadota</taxon>
        <taxon>Gammaproteobacteria</taxon>
        <taxon>Oceanospirillales</taxon>
        <taxon>Pleioneaceae</taxon>
        <taxon>Pleionea</taxon>
    </lineage>
</organism>
<feature type="domain" description="Fe/B12 periplasmic-binding" evidence="3">
    <location>
        <begin position="38"/>
        <end position="287"/>
    </location>
</feature>
<name>A0A316FF10_9GAMM</name>
<dbReference type="GO" id="GO:0071281">
    <property type="term" value="P:cellular response to iron ion"/>
    <property type="evidence" value="ECO:0007669"/>
    <property type="project" value="TreeGrafter"/>
</dbReference>
<evidence type="ECO:0000313" key="5">
    <source>
        <dbReference type="Proteomes" id="UP000245790"/>
    </source>
</evidence>
<dbReference type="EMBL" id="QGGU01000013">
    <property type="protein sequence ID" value="PWK46360.1"/>
    <property type="molecule type" value="Genomic_DNA"/>
</dbReference>
<evidence type="ECO:0000256" key="1">
    <source>
        <dbReference type="ARBA" id="ARBA00022729"/>
    </source>
</evidence>
<dbReference type="InterPro" id="IPR002491">
    <property type="entry name" value="ABC_transptr_periplasmic_BD"/>
</dbReference>
<dbReference type="NCBIfam" id="NF038402">
    <property type="entry name" value="TroA_like"/>
    <property type="match status" value="1"/>
</dbReference>
<feature type="chain" id="PRO_5016247719" evidence="2">
    <location>
        <begin position="19"/>
        <end position="287"/>
    </location>
</feature>
<dbReference type="PANTHER" id="PTHR30535:SF34">
    <property type="entry name" value="MOLYBDATE-BINDING PROTEIN MOLA"/>
    <property type="match status" value="1"/>
</dbReference>
<dbReference type="AlphaFoldDB" id="A0A316FF10"/>
<comment type="caution">
    <text evidence="4">The sequence shown here is derived from an EMBL/GenBank/DDBJ whole genome shotgun (WGS) entry which is preliminary data.</text>
</comment>
<dbReference type="CDD" id="cd01144">
    <property type="entry name" value="BtuF"/>
    <property type="match status" value="1"/>
</dbReference>
<gene>
    <name evidence="4" type="ORF">C8D97_11344</name>
</gene>
<dbReference type="SUPFAM" id="SSF53807">
    <property type="entry name" value="Helical backbone' metal receptor"/>
    <property type="match status" value="1"/>
</dbReference>
<evidence type="ECO:0000313" key="4">
    <source>
        <dbReference type="EMBL" id="PWK46360.1"/>
    </source>
</evidence>
<dbReference type="Gene3D" id="3.40.50.1980">
    <property type="entry name" value="Nitrogenase molybdenum iron protein domain"/>
    <property type="match status" value="2"/>
</dbReference>
<reference evidence="4 5" key="1">
    <citation type="submission" date="2018-05" db="EMBL/GenBank/DDBJ databases">
        <title>Genomic Encyclopedia of Type Strains, Phase IV (KMG-IV): sequencing the most valuable type-strain genomes for metagenomic binning, comparative biology and taxonomic classification.</title>
        <authorList>
            <person name="Goeker M."/>
        </authorList>
    </citation>
    <scope>NUCLEOTIDE SEQUENCE [LARGE SCALE GENOMIC DNA]</scope>
    <source>
        <strain evidence="4 5">DSM 25350</strain>
    </source>
</reference>
<dbReference type="Proteomes" id="UP000245790">
    <property type="component" value="Unassembled WGS sequence"/>
</dbReference>
<keyword evidence="1 2" id="KW-0732">Signal</keyword>
<dbReference type="OrthoDB" id="6495095at2"/>
<dbReference type="InterPro" id="IPR054828">
    <property type="entry name" value="Vit_B12_bind_prot"/>
</dbReference>
<feature type="signal peptide" evidence="2">
    <location>
        <begin position="1"/>
        <end position="18"/>
    </location>
</feature>
<evidence type="ECO:0000256" key="2">
    <source>
        <dbReference type="SAM" id="SignalP"/>
    </source>
</evidence>
<keyword evidence="5" id="KW-1185">Reference proteome</keyword>